<dbReference type="PANTHER" id="PTHR30011">
    <property type="entry name" value="ALKANESULFONATE MONOOXYGENASE-RELATED"/>
    <property type="match status" value="1"/>
</dbReference>
<sequence>MSTKRQVHLAAHFPGVNNTTIWSDDRAESQIAFSSFEHFARNAERGFFDFLFLAEGLRLREQKGRIHDLDVVGRPNTLAVLAALAGVTDHIGLVGTLQTTFNEPVELAKQLATLDHLTDGRAGWNVVTSSDAFHGANFRRGGFLDHADRYTRAAEFIAVSRELWDSWQADAVVADTAAGGALADGVFADRSGIHDVDHHGPQFDVTGTFPVPRSPQRHPVIVQAGDSDEGRDLAAANAEVIFSLHTEFDDAQAFYRDVTERLERVGRSKDELQILPGATFVIGSSAEDAEERSNAIRRAQVSPATAIAFLEQVWNRDLSSYDVDGPLPTIEPDYEGTAITRGRARHTRDVPALVQSWRDLAEAEHLSIRDLVIRASTRGGFVGTASHIAAEIDRYVQERATDGFVVVPHTNPYGLDEFVDTVVPLLQERGVYRQSYDEGATLRQTLDLPGTIRDRSAAARTAAAAGPARAAASAGVLA</sequence>
<evidence type="ECO:0000256" key="4">
    <source>
        <dbReference type="ARBA" id="ARBA00023033"/>
    </source>
</evidence>
<dbReference type="GO" id="GO:0004497">
    <property type="term" value="F:monooxygenase activity"/>
    <property type="evidence" value="ECO:0007669"/>
    <property type="project" value="UniProtKB-KW"/>
</dbReference>
<dbReference type="PIRSF" id="PIRSF000337">
    <property type="entry name" value="NTA_MOA"/>
    <property type="match status" value="1"/>
</dbReference>
<dbReference type="EMBL" id="JBBLYY010000030">
    <property type="protein sequence ID" value="MEK0170764.1"/>
    <property type="molecule type" value="Genomic_DNA"/>
</dbReference>
<keyword evidence="8" id="KW-1185">Reference proteome</keyword>
<evidence type="ECO:0000259" key="6">
    <source>
        <dbReference type="Pfam" id="PF00296"/>
    </source>
</evidence>
<dbReference type="PANTHER" id="PTHR30011:SF16">
    <property type="entry name" value="C2H2 FINGER DOMAIN TRANSCRIPTION FACTOR (EUROFUNG)-RELATED"/>
    <property type="match status" value="1"/>
</dbReference>
<evidence type="ECO:0000256" key="1">
    <source>
        <dbReference type="ARBA" id="ARBA00022630"/>
    </source>
</evidence>
<keyword evidence="2" id="KW-0288">FMN</keyword>
<dbReference type="Pfam" id="PF00296">
    <property type="entry name" value="Bac_luciferase"/>
    <property type="match status" value="1"/>
</dbReference>
<feature type="domain" description="Luciferase-like" evidence="6">
    <location>
        <begin position="28"/>
        <end position="398"/>
    </location>
</feature>
<name>A0ABU8Y857_9MICO</name>
<dbReference type="InterPro" id="IPR011251">
    <property type="entry name" value="Luciferase-like_dom"/>
</dbReference>
<evidence type="ECO:0000313" key="8">
    <source>
        <dbReference type="Proteomes" id="UP001370299"/>
    </source>
</evidence>
<evidence type="ECO:0000256" key="5">
    <source>
        <dbReference type="ARBA" id="ARBA00033748"/>
    </source>
</evidence>
<proteinExistence type="inferred from homology"/>
<protein>
    <submittedName>
        <fullName evidence="7">NtaA/DmoA family FMN-dependent monooxygenase</fullName>
        <ecNumber evidence="7">1.14.-.-</ecNumber>
    </submittedName>
</protein>
<accession>A0ABU8Y857</accession>
<dbReference type="RefSeq" id="WP_340196864.1">
    <property type="nucleotide sequence ID" value="NZ_JBBKAP010000049.1"/>
</dbReference>
<reference evidence="7 8" key="1">
    <citation type="submission" date="2024-03" db="EMBL/GenBank/DDBJ databases">
        <title>Whole genomes of four grape xylem sap localized bacterial endophytes.</title>
        <authorList>
            <person name="Kumar G."/>
            <person name="Savka M.A."/>
        </authorList>
    </citation>
    <scope>NUCLEOTIDE SEQUENCE [LARGE SCALE GENOMIC DNA]</scope>
    <source>
        <strain evidence="7 8">RIT_GXS8</strain>
    </source>
</reference>
<dbReference type="EC" id="1.14.-.-" evidence="7"/>
<evidence type="ECO:0000256" key="2">
    <source>
        <dbReference type="ARBA" id="ARBA00022643"/>
    </source>
</evidence>
<gene>
    <name evidence="7" type="ORF">WMN62_04710</name>
</gene>
<keyword evidence="4 7" id="KW-0503">Monooxygenase</keyword>
<organism evidence="7 8">
    <name type="scientific">Curtobacterium citreum</name>
    <dbReference type="NCBI Taxonomy" id="2036"/>
    <lineage>
        <taxon>Bacteria</taxon>
        <taxon>Bacillati</taxon>
        <taxon>Actinomycetota</taxon>
        <taxon>Actinomycetes</taxon>
        <taxon>Micrococcales</taxon>
        <taxon>Microbacteriaceae</taxon>
        <taxon>Curtobacterium</taxon>
    </lineage>
</organism>
<dbReference type="NCBIfam" id="TIGR03860">
    <property type="entry name" value="FMN_nitrolo"/>
    <property type="match status" value="1"/>
</dbReference>
<dbReference type="CDD" id="cd01095">
    <property type="entry name" value="Nitrilotriacetate_monoxgenase"/>
    <property type="match status" value="1"/>
</dbReference>
<evidence type="ECO:0000313" key="7">
    <source>
        <dbReference type="EMBL" id="MEK0170764.1"/>
    </source>
</evidence>
<dbReference type="InterPro" id="IPR036661">
    <property type="entry name" value="Luciferase-like_sf"/>
</dbReference>
<dbReference type="Proteomes" id="UP001370299">
    <property type="component" value="Unassembled WGS sequence"/>
</dbReference>
<dbReference type="Gene3D" id="3.20.20.30">
    <property type="entry name" value="Luciferase-like domain"/>
    <property type="match status" value="1"/>
</dbReference>
<comment type="similarity">
    <text evidence="5">Belongs to the NtaA/SnaA/DszA monooxygenase family.</text>
</comment>
<dbReference type="SUPFAM" id="SSF51679">
    <property type="entry name" value="Bacterial luciferase-like"/>
    <property type="match status" value="1"/>
</dbReference>
<dbReference type="InterPro" id="IPR016215">
    <property type="entry name" value="NTA_MOA"/>
</dbReference>
<dbReference type="InterPro" id="IPR051260">
    <property type="entry name" value="Diverse_substr_monoxygenases"/>
</dbReference>
<comment type="caution">
    <text evidence="7">The sequence shown here is derived from an EMBL/GenBank/DDBJ whole genome shotgun (WGS) entry which is preliminary data.</text>
</comment>
<keyword evidence="3 7" id="KW-0560">Oxidoreductase</keyword>
<keyword evidence="1" id="KW-0285">Flavoprotein</keyword>
<evidence type="ECO:0000256" key="3">
    <source>
        <dbReference type="ARBA" id="ARBA00023002"/>
    </source>
</evidence>